<comment type="caution">
    <text evidence="2">The sequence shown here is derived from an EMBL/GenBank/DDBJ whole genome shotgun (WGS) entry which is preliminary data.</text>
</comment>
<dbReference type="VEuPathDB" id="FungiDB:EYZ11_012494"/>
<feature type="signal peptide" evidence="1">
    <location>
        <begin position="1"/>
        <end position="28"/>
    </location>
</feature>
<name>A0A4S3J043_9EURO</name>
<keyword evidence="3" id="KW-1185">Reference proteome</keyword>
<accession>A0A4S3J043</accession>
<evidence type="ECO:0000313" key="3">
    <source>
        <dbReference type="Proteomes" id="UP000308092"/>
    </source>
</evidence>
<dbReference type="AlphaFoldDB" id="A0A4S3J043"/>
<protein>
    <submittedName>
        <fullName evidence="2">Uncharacterized protein</fullName>
    </submittedName>
</protein>
<dbReference type="Proteomes" id="UP000308092">
    <property type="component" value="Unassembled WGS sequence"/>
</dbReference>
<organism evidence="2 3">
    <name type="scientific">Aspergillus tanneri</name>
    <dbReference type="NCBI Taxonomy" id="1220188"/>
    <lineage>
        <taxon>Eukaryota</taxon>
        <taxon>Fungi</taxon>
        <taxon>Dikarya</taxon>
        <taxon>Ascomycota</taxon>
        <taxon>Pezizomycotina</taxon>
        <taxon>Eurotiomycetes</taxon>
        <taxon>Eurotiomycetidae</taxon>
        <taxon>Eurotiales</taxon>
        <taxon>Aspergillaceae</taxon>
        <taxon>Aspergillus</taxon>
        <taxon>Aspergillus subgen. Circumdati</taxon>
    </lineage>
</organism>
<evidence type="ECO:0000313" key="2">
    <source>
        <dbReference type="EMBL" id="THC88060.1"/>
    </source>
</evidence>
<dbReference type="EMBL" id="SOSA01000949">
    <property type="protein sequence ID" value="THC88060.1"/>
    <property type="molecule type" value="Genomic_DNA"/>
</dbReference>
<proteinExistence type="predicted"/>
<sequence length="62" mass="6793">MATTQVTGKYGIWLFLGKLWHIIFGMEAVQLTVSSPIAHNISDVAVIRMGGVGYWRGRGDAD</sequence>
<feature type="chain" id="PRO_5021020462" evidence="1">
    <location>
        <begin position="29"/>
        <end position="62"/>
    </location>
</feature>
<reference evidence="2 3" key="1">
    <citation type="submission" date="2019-03" db="EMBL/GenBank/DDBJ databases">
        <title>The genome sequence of a newly discovered highly antifungal drug resistant Aspergillus species, Aspergillus tanneri NIH 1004.</title>
        <authorList>
            <person name="Mounaud S."/>
            <person name="Singh I."/>
            <person name="Joardar V."/>
            <person name="Pakala S."/>
            <person name="Pakala S."/>
            <person name="Venepally P."/>
            <person name="Hoover J."/>
            <person name="Nierman W."/>
            <person name="Chung J."/>
            <person name="Losada L."/>
        </authorList>
    </citation>
    <scope>NUCLEOTIDE SEQUENCE [LARGE SCALE GENOMIC DNA]</scope>
    <source>
        <strain evidence="2 3">NIH1004</strain>
    </source>
</reference>
<keyword evidence="1" id="KW-0732">Signal</keyword>
<gene>
    <name evidence="2" type="ORF">EYZ11_012494</name>
</gene>
<evidence type="ECO:0000256" key="1">
    <source>
        <dbReference type="SAM" id="SignalP"/>
    </source>
</evidence>